<dbReference type="SMART" id="SM00248">
    <property type="entry name" value="ANK"/>
    <property type="match status" value="4"/>
</dbReference>
<dbReference type="EMBL" id="HBFQ01040470">
    <property type="protein sequence ID" value="CAD8854354.1"/>
    <property type="molecule type" value="Transcribed_RNA"/>
</dbReference>
<name>A0A7S1AHQ1_NOCSC</name>
<feature type="repeat" description="ANK" evidence="3">
    <location>
        <begin position="474"/>
        <end position="506"/>
    </location>
</feature>
<sequence>MGMGGSLCCPVQDDGHEITVTDEYFPMTCITVSTFMSMDRMLSHGTLQKRGLLVRPGVHSKVHFLSHEWLGYTHPDPHGVQLGRMQNAFRSVMNGEVRELFEDNDWTTFAEGMSVTWKSSMSDIEGGARHSQVSEASFAEDVSGGLVWLDFGSVPQLVDSTGEDHLLLAHQQQLAISSIPSYLECSTYFWVVTVPAKHNNEEKQCDFYSWRSRGWCRLEEWANLLSVKSFMPLIVTDDVKISTYSLVAFQLSNMQKLLQSPCNGDFSCCRMNHVGFVGNVPYPIKCDKAEITKVMSKMYPSKMRSLLNKAPGMAYLLRGLKPVIFAGATDFLDEAQDDLLEDEKEVEVFARKFNFPTVDALGGADCDLLTVAGWSTNTLILGKLLAPWSPGAEFNINAVGHTCLDTCALSGNVAGVRLLMESGHISERHGRAVNKLGGTTLQTVAENGHAEIVKLFLSFRADVNVGKEDHSPMAGMTALHCASASCHASVCEVLLKYDADINARTAKGRSAFQIASSSKLLCVGNSHRHARDKTVEVLLEHGADRELDDVQISAM</sequence>
<dbReference type="PROSITE" id="PS50297">
    <property type="entry name" value="ANK_REP_REGION"/>
    <property type="match status" value="2"/>
</dbReference>
<reference evidence="4" key="1">
    <citation type="submission" date="2021-01" db="EMBL/GenBank/DDBJ databases">
        <authorList>
            <person name="Corre E."/>
            <person name="Pelletier E."/>
            <person name="Niang G."/>
            <person name="Scheremetjew M."/>
            <person name="Finn R."/>
            <person name="Kale V."/>
            <person name="Holt S."/>
            <person name="Cochrane G."/>
            <person name="Meng A."/>
            <person name="Brown T."/>
            <person name="Cohen L."/>
        </authorList>
    </citation>
    <scope>NUCLEOTIDE SEQUENCE</scope>
</reference>
<gene>
    <name evidence="4" type="ORF">NSCI0253_LOCUS28705</name>
</gene>
<keyword evidence="1" id="KW-0677">Repeat</keyword>
<dbReference type="InterPro" id="IPR036770">
    <property type="entry name" value="Ankyrin_rpt-contain_sf"/>
</dbReference>
<evidence type="ECO:0000256" key="2">
    <source>
        <dbReference type="ARBA" id="ARBA00023043"/>
    </source>
</evidence>
<dbReference type="Pfam" id="PF12796">
    <property type="entry name" value="Ank_2"/>
    <property type="match status" value="1"/>
</dbReference>
<protein>
    <submittedName>
        <fullName evidence="4">Uncharacterized protein</fullName>
    </submittedName>
</protein>
<dbReference type="PANTHER" id="PTHR24198">
    <property type="entry name" value="ANKYRIN REPEAT AND PROTEIN KINASE DOMAIN-CONTAINING PROTEIN"/>
    <property type="match status" value="1"/>
</dbReference>
<dbReference type="SUPFAM" id="SSF48403">
    <property type="entry name" value="Ankyrin repeat"/>
    <property type="match status" value="1"/>
</dbReference>
<keyword evidence="2 3" id="KW-0040">ANK repeat</keyword>
<dbReference type="AlphaFoldDB" id="A0A7S1AHQ1"/>
<accession>A0A7S1AHQ1</accession>
<organism evidence="4">
    <name type="scientific">Noctiluca scintillans</name>
    <name type="common">Sea sparkle</name>
    <name type="synonym">Red tide dinoflagellate</name>
    <dbReference type="NCBI Taxonomy" id="2966"/>
    <lineage>
        <taxon>Eukaryota</taxon>
        <taxon>Sar</taxon>
        <taxon>Alveolata</taxon>
        <taxon>Dinophyceae</taxon>
        <taxon>Noctilucales</taxon>
        <taxon>Noctilucaceae</taxon>
        <taxon>Noctiluca</taxon>
    </lineage>
</organism>
<dbReference type="PANTHER" id="PTHR24198:SF165">
    <property type="entry name" value="ANKYRIN REPEAT-CONTAINING PROTEIN-RELATED"/>
    <property type="match status" value="1"/>
</dbReference>
<proteinExistence type="predicted"/>
<evidence type="ECO:0000256" key="1">
    <source>
        <dbReference type="ARBA" id="ARBA00022737"/>
    </source>
</evidence>
<evidence type="ECO:0000313" key="4">
    <source>
        <dbReference type="EMBL" id="CAD8854354.1"/>
    </source>
</evidence>
<evidence type="ECO:0000256" key="3">
    <source>
        <dbReference type="PROSITE-ProRule" id="PRU00023"/>
    </source>
</evidence>
<dbReference type="PROSITE" id="PS50088">
    <property type="entry name" value="ANK_REPEAT"/>
    <property type="match status" value="2"/>
</dbReference>
<dbReference type="InterPro" id="IPR002110">
    <property type="entry name" value="Ankyrin_rpt"/>
</dbReference>
<dbReference type="Gene3D" id="1.25.40.20">
    <property type="entry name" value="Ankyrin repeat-containing domain"/>
    <property type="match status" value="2"/>
</dbReference>
<feature type="repeat" description="ANK" evidence="3">
    <location>
        <begin position="436"/>
        <end position="468"/>
    </location>
</feature>